<comment type="similarity">
    <text evidence="10">Belongs to the RNA cytidine acetyltransferase family. NAT10 subfamily.</text>
</comment>
<dbReference type="GO" id="GO:0005730">
    <property type="term" value="C:nucleolus"/>
    <property type="evidence" value="ECO:0007669"/>
    <property type="project" value="UniProtKB-SubCell"/>
</dbReference>
<dbReference type="SUPFAM" id="SSF55729">
    <property type="entry name" value="Acyl-CoA N-acyltransferases (Nat)"/>
    <property type="match status" value="1"/>
</dbReference>
<dbReference type="GO" id="GO:0000049">
    <property type="term" value="F:tRNA binding"/>
    <property type="evidence" value="ECO:0007669"/>
    <property type="project" value="TreeGrafter"/>
</dbReference>
<dbReference type="InterPro" id="IPR027992">
    <property type="entry name" value="tRNA_bind_dom"/>
</dbReference>
<dbReference type="Gene3D" id="3.40.50.300">
    <property type="entry name" value="P-loop containing nucleotide triphosphate hydrolases"/>
    <property type="match status" value="1"/>
</dbReference>
<evidence type="ECO:0000256" key="9">
    <source>
        <dbReference type="ARBA" id="ARBA00068357"/>
    </source>
</evidence>
<proteinExistence type="inferred from homology"/>
<feature type="binding site" evidence="10">
    <location>
        <begin position="642"/>
        <end position="648"/>
    </location>
    <ligand>
        <name>acetyl-CoA</name>
        <dbReference type="ChEBI" id="CHEBI:57288"/>
    </ligand>
</feature>
<dbReference type="PANTHER" id="PTHR10925:SF5">
    <property type="entry name" value="RNA CYTIDINE ACETYLTRANSFERASE"/>
    <property type="match status" value="1"/>
</dbReference>
<evidence type="ECO:0000259" key="13">
    <source>
        <dbReference type="Pfam" id="PF13718"/>
    </source>
</evidence>
<keyword evidence="6 10" id="KW-0067">ATP-binding</keyword>
<feature type="binding site" evidence="10">
    <location>
        <position position="768"/>
    </location>
    <ligand>
        <name>acetyl-CoA</name>
        <dbReference type="ChEBI" id="CHEBI:57288"/>
    </ligand>
</feature>
<dbReference type="Pfam" id="PF05127">
    <property type="entry name" value="NAT10_TcmA_helicase"/>
    <property type="match status" value="1"/>
</dbReference>
<dbReference type="GO" id="GO:1990883">
    <property type="term" value="F:18S rRNA cytidine N-acetyltransferase activity"/>
    <property type="evidence" value="ECO:0007669"/>
    <property type="project" value="TreeGrafter"/>
</dbReference>
<sequence length="1058" mass="120920">MVKKKIDNRIRILIENGIKSFNRSLIVIVGDKGRDQVVILHHMLSKAQVKARPTVLWCYKKELDFSTHRKKRMKQMRKRQQATGSTGVGGDDDNPFEVFLSSTQIHYTFYSDTPKILGRTFGMCVLQDFEALTPNLLARTVETVEGGGLIVILLQTMRSLKQLYTLTMDVHARYRTETHRQTEPRFNERFILSLSSCEQCLIVDDQLNILPCSSNTSLNIEALPSKTEENSLTLEQIELKKLCYSLKETQPIGNLIECCKTLDQGKVLLKLLDSITDKAFRHTCSITASRGRGKSAALGLAIAGAIAFGYSNIYVTSPAPENLKILFEFILKGFNVLDYQDHIDYDIQYSSNDHKEKNIIQLTIHRPKQHRQVIQYIQPNEPSRLSQCELLIIDEAAAIPLPLVKQLLTGANYLIFLSSTINGYEGTGRSLSLKLLEQLRKQSAVLTTATKTTKTTTNNRTLNELELNEPIRYGVNDPIELWLNNLLCLDCCQDPSKFNKVTSSGCPSLESCSLYCISRDTLFSYNESSEKFLRRLMYLFVSSHYKNSPNDLQMLSDAPGHDIYCLLGPIIDSNQLPDILCAIQVCYEGDLSKDIVARQLTHGQRGSGDLIPWTIAQTYQDYTFGKMSGVRIVRLATHPDYQRMGYGTKAIQLLEKYFQGHIVNIDEYNNLESSSSPKADQVEIIDDDDLPLLNEKLHPRRGLPPLSNADQVEIIDDDDLPLLNEKLHPRRGLPPLLEKLSERRLKHSIDYLGVSYGLSADLLKFWKKNQFLPIYLRQTASELTGEYSCIMLKTIHQSNQAPWLFSYYQDFRRRLISLLGFQFRIFTPGMVLNLIQQAVYPEIKEEFTVSLIEQNFTDYDLRRLESYTRNLVDYHLILDLIPILAKLFYLNRLPIQLTVVQMALLSGIGLQYKTIEQLENELNLPQSQLLALFNKLIKKIIDLINSVQENELGKTFVNSLDTANMQPLDKSLRQELNEVAATIRIRQSEELDRLMHDQQLTKYAVNGSEEVWKGELKNISDPGVISIPRTLNKRKDIEIESHFDLSKQKSKKKKNKKK</sequence>
<feature type="domain" description="N-acetyltransferase" evidence="13">
    <location>
        <begin position="716"/>
        <end position="795"/>
    </location>
</feature>
<comment type="caution">
    <text evidence="15">The sequence shown here is derived from an EMBL/GenBank/DDBJ whole genome shotgun (WGS) entry which is preliminary data.</text>
</comment>
<dbReference type="GO" id="GO:0051391">
    <property type="term" value="P:tRNA acetylation"/>
    <property type="evidence" value="ECO:0007669"/>
    <property type="project" value="UniProtKB-UniRule"/>
</dbReference>
<organism evidence="15 16">
    <name type="scientific">Rotaria sordida</name>
    <dbReference type="NCBI Taxonomy" id="392033"/>
    <lineage>
        <taxon>Eukaryota</taxon>
        <taxon>Metazoa</taxon>
        <taxon>Spiralia</taxon>
        <taxon>Gnathifera</taxon>
        <taxon>Rotifera</taxon>
        <taxon>Eurotatoria</taxon>
        <taxon>Bdelloidea</taxon>
        <taxon>Philodinida</taxon>
        <taxon>Philodinidae</taxon>
        <taxon>Rotaria</taxon>
    </lineage>
</organism>
<dbReference type="InterPro" id="IPR033688">
    <property type="entry name" value="NAT10"/>
</dbReference>
<dbReference type="GO" id="GO:1904812">
    <property type="term" value="P:rRNA acetylation involved in maturation of SSU-rRNA"/>
    <property type="evidence" value="ECO:0007669"/>
    <property type="project" value="InterPro"/>
</dbReference>
<dbReference type="Pfam" id="PF13718">
    <property type="entry name" value="GNAT_acetyltr_2"/>
    <property type="match status" value="2"/>
</dbReference>
<evidence type="ECO:0000256" key="6">
    <source>
        <dbReference type="ARBA" id="ARBA00022840"/>
    </source>
</evidence>
<dbReference type="Pfam" id="PF08351">
    <property type="entry name" value="TmcA_N"/>
    <property type="match status" value="1"/>
</dbReference>
<accession>A0A814IBK6</accession>
<comment type="catalytic activity">
    <reaction evidence="10">
        <text>a cytidine in 18S rRNA + acetyl-CoA + ATP + H2O = an N(4)-acetylcytidine in 18S rRNA + ADP + phosphate + CoA + H(+)</text>
        <dbReference type="Rhea" id="RHEA:51424"/>
        <dbReference type="Rhea" id="RHEA-COMP:13575"/>
        <dbReference type="Rhea" id="RHEA-COMP:13576"/>
        <dbReference type="ChEBI" id="CHEBI:15377"/>
        <dbReference type="ChEBI" id="CHEBI:15378"/>
        <dbReference type="ChEBI" id="CHEBI:30616"/>
        <dbReference type="ChEBI" id="CHEBI:43474"/>
        <dbReference type="ChEBI" id="CHEBI:57287"/>
        <dbReference type="ChEBI" id="CHEBI:57288"/>
        <dbReference type="ChEBI" id="CHEBI:74900"/>
        <dbReference type="ChEBI" id="CHEBI:82748"/>
        <dbReference type="ChEBI" id="CHEBI:456216"/>
    </reaction>
</comment>
<dbReference type="CDD" id="cd04301">
    <property type="entry name" value="NAT_SF"/>
    <property type="match status" value="1"/>
</dbReference>
<dbReference type="PANTHER" id="PTHR10925">
    <property type="entry name" value="N-ACETYLTRANSFERASE 10"/>
    <property type="match status" value="1"/>
</dbReference>
<comment type="catalytic activity">
    <reaction evidence="10">
        <text>a cytidine in tRNA + acetyl-CoA + ATP + H2O = an N(4)-acetylcytidine in tRNA + ADP + phosphate + CoA + H(+)</text>
        <dbReference type="Rhea" id="RHEA:53876"/>
        <dbReference type="Rhea" id="RHEA-COMP:13670"/>
        <dbReference type="Rhea" id="RHEA-COMP:13671"/>
        <dbReference type="ChEBI" id="CHEBI:15377"/>
        <dbReference type="ChEBI" id="CHEBI:15378"/>
        <dbReference type="ChEBI" id="CHEBI:30616"/>
        <dbReference type="ChEBI" id="CHEBI:43474"/>
        <dbReference type="ChEBI" id="CHEBI:57287"/>
        <dbReference type="ChEBI" id="CHEBI:57288"/>
        <dbReference type="ChEBI" id="CHEBI:74900"/>
        <dbReference type="ChEBI" id="CHEBI:82748"/>
        <dbReference type="ChEBI" id="CHEBI:456216"/>
    </reaction>
</comment>
<keyword evidence="2 10" id="KW-0698">rRNA processing</keyword>
<gene>
    <name evidence="15" type="ORF">SEV965_LOCUS11815</name>
</gene>
<dbReference type="EMBL" id="CAJNOU010000520">
    <property type="protein sequence ID" value="CAF1021308.1"/>
    <property type="molecule type" value="Genomic_DNA"/>
</dbReference>
<comment type="caution">
    <text evidence="10">Lacks conserved residue(s) required for the propagation of feature annotation.</text>
</comment>
<evidence type="ECO:0000256" key="4">
    <source>
        <dbReference type="ARBA" id="ARBA00022694"/>
    </source>
</evidence>
<dbReference type="InterPro" id="IPR013562">
    <property type="entry name" value="TmcA/NAT10_N"/>
</dbReference>
<evidence type="ECO:0000259" key="11">
    <source>
        <dbReference type="Pfam" id="PF05127"/>
    </source>
</evidence>
<dbReference type="Pfam" id="PF13725">
    <property type="entry name" value="tRNA_bind_2"/>
    <property type="match status" value="1"/>
</dbReference>
<dbReference type="AlphaFoldDB" id="A0A814IBK6"/>
<evidence type="ECO:0000256" key="7">
    <source>
        <dbReference type="ARBA" id="ARBA00023242"/>
    </source>
</evidence>
<evidence type="ECO:0000259" key="12">
    <source>
        <dbReference type="Pfam" id="PF08351"/>
    </source>
</evidence>
<keyword evidence="7 10" id="KW-0539">Nucleus</keyword>
<dbReference type="InterPro" id="IPR007807">
    <property type="entry name" value="TcmA/NAT10_helicase"/>
</dbReference>
<dbReference type="GO" id="GO:0005524">
    <property type="term" value="F:ATP binding"/>
    <property type="evidence" value="ECO:0007669"/>
    <property type="project" value="UniProtKB-UniRule"/>
</dbReference>
<dbReference type="FunFam" id="3.40.50.300:FF:002218">
    <property type="entry name" value="tRNA(Met) cytidine acetyltransferase TmcA"/>
    <property type="match status" value="1"/>
</dbReference>
<evidence type="ECO:0000256" key="3">
    <source>
        <dbReference type="ARBA" id="ARBA00022679"/>
    </source>
</evidence>
<dbReference type="Gene3D" id="3.40.50.11040">
    <property type="match status" value="1"/>
</dbReference>
<feature type="domain" description="TcmA/NAT10 helicase" evidence="11">
    <location>
        <begin position="286"/>
        <end position="490"/>
    </location>
</feature>
<dbReference type="InterPro" id="IPR000182">
    <property type="entry name" value="GNAT_dom"/>
</dbReference>
<dbReference type="InterPro" id="IPR032672">
    <property type="entry name" value="TmcA/NAT10/Kre33"/>
</dbReference>
<dbReference type="EC" id="2.3.1.-" evidence="10"/>
<reference evidence="15" key="1">
    <citation type="submission" date="2021-02" db="EMBL/GenBank/DDBJ databases">
        <authorList>
            <person name="Nowell W R."/>
        </authorList>
    </citation>
    <scope>NUCLEOTIDE SEQUENCE</scope>
</reference>
<evidence type="ECO:0000256" key="8">
    <source>
        <dbReference type="ARBA" id="ARBA00023315"/>
    </source>
</evidence>
<feature type="domain" description="TmcA/NAT10 N-terminal" evidence="12">
    <location>
        <begin position="9"/>
        <end position="204"/>
    </location>
</feature>
<keyword evidence="5 10" id="KW-0547">Nucleotide-binding</keyword>
<comment type="subcellular location">
    <subcellularLocation>
        <location evidence="1 10">Nucleus</location>
        <location evidence="1 10">Nucleolus</location>
    </subcellularLocation>
</comment>
<dbReference type="HAMAP" id="MF_03211">
    <property type="entry name" value="RNA_acetyltr_Nat10"/>
    <property type="match status" value="1"/>
</dbReference>
<feature type="domain" description="Possible tRNA binding" evidence="14">
    <location>
        <begin position="803"/>
        <end position="1013"/>
    </location>
</feature>
<keyword evidence="4 10" id="KW-0819">tRNA processing</keyword>
<protein>
    <recommendedName>
        <fullName evidence="9 10">RNA cytidine acetyltransferase</fullName>
        <ecNumber evidence="10">2.3.1.-</ecNumber>
    </recommendedName>
    <alternativeName>
        <fullName evidence="10">18S rRNA cytosine acetyltransferase</fullName>
    </alternativeName>
</protein>
<evidence type="ECO:0000256" key="5">
    <source>
        <dbReference type="ARBA" id="ARBA00022741"/>
    </source>
</evidence>
<feature type="binding site" evidence="10">
    <location>
        <position position="472"/>
    </location>
    <ligand>
        <name>ATP</name>
        <dbReference type="ChEBI" id="CHEBI:30616"/>
    </ligand>
</feature>
<comment type="function">
    <text evidence="10">RNA cytidine acetyltransferase with specificity toward both 18S rRNA and tRNAs. Catalyzes the formation of N(4)-acetylcytidine (ac4C) in 18S rRNA. Required for early nucleolar cleavages of precursor rRNA at sites A0, A1 and A2 during 18S rRNA synthesis. Catalyzes the formation of ac4C in serine and leucine tRNAs. Requires a tRNA-binding adapter protein for full tRNA acetyltransferase activity but not for 18S rRNA acetylation.</text>
</comment>
<evidence type="ECO:0000313" key="15">
    <source>
        <dbReference type="EMBL" id="CAF1021308.1"/>
    </source>
</evidence>
<feature type="binding site" evidence="10">
    <location>
        <begin position="291"/>
        <end position="300"/>
    </location>
    <ligand>
        <name>ATP</name>
        <dbReference type="ChEBI" id="CHEBI:30616"/>
    </ligand>
</feature>
<evidence type="ECO:0000259" key="14">
    <source>
        <dbReference type="Pfam" id="PF13725"/>
    </source>
</evidence>
<dbReference type="InterPro" id="IPR027417">
    <property type="entry name" value="P-loop_NTPase"/>
</dbReference>
<dbReference type="InterPro" id="IPR016181">
    <property type="entry name" value="Acyl_CoA_acyltransferase"/>
</dbReference>
<dbReference type="Proteomes" id="UP000663889">
    <property type="component" value="Unassembled WGS sequence"/>
</dbReference>
<evidence type="ECO:0000256" key="1">
    <source>
        <dbReference type="ARBA" id="ARBA00004604"/>
    </source>
</evidence>
<keyword evidence="3 10" id="KW-0808">Transferase</keyword>
<evidence type="ECO:0000313" key="16">
    <source>
        <dbReference type="Proteomes" id="UP000663889"/>
    </source>
</evidence>
<keyword evidence="8 10" id="KW-0012">Acyltransferase</keyword>
<evidence type="ECO:0000256" key="2">
    <source>
        <dbReference type="ARBA" id="ARBA00022552"/>
    </source>
</evidence>
<dbReference type="Gene3D" id="3.40.630.30">
    <property type="match status" value="1"/>
</dbReference>
<name>A0A814IBK6_9BILA</name>
<dbReference type="GO" id="GO:0030686">
    <property type="term" value="C:90S preribosome"/>
    <property type="evidence" value="ECO:0007669"/>
    <property type="project" value="TreeGrafter"/>
</dbReference>
<evidence type="ECO:0000256" key="10">
    <source>
        <dbReference type="HAMAP-Rule" id="MF_03211"/>
    </source>
</evidence>
<feature type="domain" description="N-acetyltransferase" evidence="13">
    <location>
        <begin position="535"/>
        <end position="707"/>
    </location>
</feature>